<protein>
    <recommendedName>
        <fullName evidence="4">DUF2975 domain-containing protein</fullName>
    </recommendedName>
</protein>
<name>A0ABQ6HDE6_9GAMM</name>
<feature type="transmembrane region" description="Helical" evidence="1">
    <location>
        <begin position="25"/>
        <end position="48"/>
    </location>
</feature>
<proteinExistence type="predicted"/>
<evidence type="ECO:0000256" key="1">
    <source>
        <dbReference type="SAM" id="Phobius"/>
    </source>
</evidence>
<evidence type="ECO:0000313" key="3">
    <source>
        <dbReference type="Proteomes" id="UP001157134"/>
    </source>
</evidence>
<keyword evidence="1" id="KW-0812">Transmembrane</keyword>
<organism evidence="2 3">
    <name type="scientific">Thalassotalea loyana</name>
    <dbReference type="NCBI Taxonomy" id="280483"/>
    <lineage>
        <taxon>Bacteria</taxon>
        <taxon>Pseudomonadati</taxon>
        <taxon>Pseudomonadota</taxon>
        <taxon>Gammaproteobacteria</taxon>
        <taxon>Alteromonadales</taxon>
        <taxon>Colwelliaceae</taxon>
        <taxon>Thalassotalea</taxon>
    </lineage>
</organism>
<comment type="caution">
    <text evidence="2">The sequence shown here is derived from an EMBL/GenBank/DDBJ whole genome shotgun (WGS) entry which is preliminary data.</text>
</comment>
<sequence length="90" mass="10161">MLQRILKLFSQGLFFSKSAKTSLKALSWLAVFGVVYKMFWPLFIATLLPSGKEVDISIEPFSLIILLFLPVLVHLLTAADELNTENSEFI</sequence>
<dbReference type="EMBL" id="BSSV01000003">
    <property type="protein sequence ID" value="GLX85535.1"/>
    <property type="molecule type" value="Genomic_DNA"/>
</dbReference>
<keyword evidence="1" id="KW-1133">Transmembrane helix</keyword>
<evidence type="ECO:0000313" key="2">
    <source>
        <dbReference type="EMBL" id="GLX85535.1"/>
    </source>
</evidence>
<dbReference type="Proteomes" id="UP001157134">
    <property type="component" value="Unassembled WGS sequence"/>
</dbReference>
<evidence type="ECO:0008006" key="4">
    <source>
        <dbReference type="Google" id="ProtNLM"/>
    </source>
</evidence>
<reference evidence="2 3" key="1">
    <citation type="submission" date="2023-03" db="EMBL/GenBank/DDBJ databases">
        <title>Thalassotalea loyana LMG 22536T draft genome sequence.</title>
        <authorList>
            <person name="Sawabe T."/>
        </authorList>
    </citation>
    <scope>NUCLEOTIDE SEQUENCE [LARGE SCALE GENOMIC DNA]</scope>
    <source>
        <strain evidence="2 3">LMG 22536</strain>
    </source>
</reference>
<keyword evidence="3" id="KW-1185">Reference proteome</keyword>
<keyword evidence="1" id="KW-0472">Membrane</keyword>
<accession>A0ABQ6HDE6</accession>
<feature type="transmembrane region" description="Helical" evidence="1">
    <location>
        <begin position="60"/>
        <end position="79"/>
    </location>
</feature>
<gene>
    <name evidence="2" type="ORF">tloyanaT_17870</name>
</gene>